<dbReference type="Proteomes" id="UP001497472">
    <property type="component" value="Unassembled WGS sequence"/>
</dbReference>
<sequence length="89" mass="9699">MLIETSANDGQARFNRPGQVLTRNYTALPRAPDKGAFEENGARRARTKAPPAPAKSLKPRVNNAHRQNAPRRTSLPALCRSGAVRLLAI</sequence>
<dbReference type="EMBL" id="CAVLEF010000003">
    <property type="protein sequence ID" value="CAK1541894.1"/>
    <property type="molecule type" value="Genomic_DNA"/>
</dbReference>
<evidence type="ECO:0000313" key="2">
    <source>
        <dbReference type="EMBL" id="CAK1541894.1"/>
    </source>
</evidence>
<feature type="region of interest" description="Disordered" evidence="1">
    <location>
        <begin position="1"/>
        <end position="76"/>
    </location>
</feature>
<evidence type="ECO:0000313" key="3">
    <source>
        <dbReference type="Proteomes" id="UP001497472"/>
    </source>
</evidence>
<proteinExistence type="predicted"/>
<dbReference type="AlphaFoldDB" id="A0AAV1IXM2"/>
<evidence type="ECO:0000256" key="1">
    <source>
        <dbReference type="SAM" id="MobiDB-lite"/>
    </source>
</evidence>
<protein>
    <submittedName>
        <fullName evidence="2">Uncharacterized protein</fullName>
    </submittedName>
</protein>
<name>A0AAV1IXM2_9NEOP</name>
<keyword evidence="3" id="KW-1185">Reference proteome</keyword>
<organism evidence="2 3">
    <name type="scientific">Leptosia nina</name>
    <dbReference type="NCBI Taxonomy" id="320188"/>
    <lineage>
        <taxon>Eukaryota</taxon>
        <taxon>Metazoa</taxon>
        <taxon>Ecdysozoa</taxon>
        <taxon>Arthropoda</taxon>
        <taxon>Hexapoda</taxon>
        <taxon>Insecta</taxon>
        <taxon>Pterygota</taxon>
        <taxon>Neoptera</taxon>
        <taxon>Endopterygota</taxon>
        <taxon>Lepidoptera</taxon>
        <taxon>Glossata</taxon>
        <taxon>Ditrysia</taxon>
        <taxon>Papilionoidea</taxon>
        <taxon>Pieridae</taxon>
        <taxon>Pierinae</taxon>
        <taxon>Leptosia</taxon>
    </lineage>
</organism>
<gene>
    <name evidence="2" type="ORF">LNINA_LOCUS1843</name>
</gene>
<accession>A0AAV1IXM2</accession>
<reference evidence="2 3" key="1">
    <citation type="submission" date="2023-11" db="EMBL/GenBank/DDBJ databases">
        <authorList>
            <person name="Okamura Y."/>
        </authorList>
    </citation>
    <scope>NUCLEOTIDE SEQUENCE [LARGE SCALE GENOMIC DNA]</scope>
</reference>
<comment type="caution">
    <text evidence="2">The sequence shown here is derived from an EMBL/GenBank/DDBJ whole genome shotgun (WGS) entry which is preliminary data.</text>
</comment>
<feature type="compositionally biased region" description="Basic and acidic residues" evidence="1">
    <location>
        <begin position="31"/>
        <end position="42"/>
    </location>
</feature>